<evidence type="ECO:0000313" key="2">
    <source>
        <dbReference type="Proteomes" id="UP001652504"/>
    </source>
</evidence>
<keyword evidence="2" id="KW-1185">Reference proteome</keyword>
<dbReference type="Proteomes" id="UP001652504">
    <property type="component" value="Unassembled WGS sequence"/>
</dbReference>
<comment type="caution">
    <text evidence="1">The sequence shown here is derived from an EMBL/GenBank/DDBJ whole genome shotgun (WGS) entry which is preliminary data.</text>
</comment>
<feature type="non-terminal residue" evidence="1">
    <location>
        <position position="1"/>
    </location>
</feature>
<gene>
    <name evidence="1" type="ORF">OE749_15690</name>
</gene>
<sequence length="138" mass="15878">WEGRFKSQALLNERAVLACMAYVDLNPIRAGIASTLENSDYTSIKRRLHSANRSQSSQIIVDLRDIFFTKHQNSVVCLQDYLHVLALTGFKRGDFLNHEVDFLKTQTPLLTKMNLSRTLWSQLSSNFEAMFRGRVEIL</sequence>
<proteinExistence type="predicted"/>
<dbReference type="PANTHER" id="PTHR34322">
    <property type="entry name" value="TRANSPOSASE, Y1_TNP DOMAIN-CONTAINING"/>
    <property type="match status" value="1"/>
</dbReference>
<organism evidence="1 2">
    <name type="scientific">Fluctibacter corallii</name>
    <dbReference type="NCBI Taxonomy" id="2984329"/>
    <lineage>
        <taxon>Bacteria</taxon>
        <taxon>Pseudomonadati</taxon>
        <taxon>Pseudomonadota</taxon>
        <taxon>Gammaproteobacteria</taxon>
        <taxon>Alteromonadales</taxon>
        <taxon>Alteromonadaceae</taxon>
        <taxon>Fluctibacter</taxon>
    </lineage>
</organism>
<dbReference type="PANTHER" id="PTHR34322:SF2">
    <property type="entry name" value="TRANSPOSASE IS200-LIKE DOMAIN-CONTAINING PROTEIN"/>
    <property type="match status" value="1"/>
</dbReference>
<dbReference type="InterPro" id="IPR036515">
    <property type="entry name" value="Transposase_17_sf"/>
</dbReference>
<evidence type="ECO:0000313" key="1">
    <source>
        <dbReference type="EMBL" id="MCV2886135.1"/>
    </source>
</evidence>
<accession>A0ABT3ABT4</accession>
<reference evidence="1 2" key="1">
    <citation type="submission" date="2022-10" db="EMBL/GenBank/DDBJ databases">
        <title>Aestuariibacter sp. AA17 isolated from Montipora capitata coral fragment.</title>
        <authorList>
            <person name="Emsley S.A."/>
            <person name="Pfannmuller K.M."/>
            <person name="Loughran R.M."/>
            <person name="Shlafstein M."/>
            <person name="Papke E."/>
            <person name="Saw J.H."/>
            <person name="Ushijima B."/>
            <person name="Videau P."/>
        </authorList>
    </citation>
    <scope>NUCLEOTIDE SEQUENCE [LARGE SCALE GENOMIC DNA]</scope>
    <source>
        <strain evidence="1 2">AA17</strain>
    </source>
</reference>
<name>A0ABT3ABT4_9ALTE</name>
<dbReference type="Gene3D" id="3.30.70.1290">
    <property type="entry name" value="Transposase IS200-like"/>
    <property type="match status" value="1"/>
</dbReference>
<protein>
    <submittedName>
        <fullName evidence="1">Transposase</fullName>
    </submittedName>
</protein>
<dbReference type="EMBL" id="JAOWKX010000008">
    <property type="protein sequence ID" value="MCV2886135.1"/>
    <property type="molecule type" value="Genomic_DNA"/>
</dbReference>